<evidence type="ECO:0000313" key="3">
    <source>
        <dbReference type="EMBL" id="RUO72445.1"/>
    </source>
</evidence>
<name>A0A432Z3I9_9GAMM</name>
<dbReference type="SUPFAM" id="SSF53067">
    <property type="entry name" value="Actin-like ATPase domain"/>
    <property type="match status" value="1"/>
</dbReference>
<accession>A0A432Z3I9</accession>
<keyword evidence="4" id="KW-1185">Reference proteome</keyword>
<dbReference type="Proteomes" id="UP000287022">
    <property type="component" value="Unassembled WGS sequence"/>
</dbReference>
<organism evidence="3 4">
    <name type="scientific">Pseudidiomarina sediminum</name>
    <dbReference type="NCBI Taxonomy" id="431675"/>
    <lineage>
        <taxon>Bacteria</taxon>
        <taxon>Pseudomonadati</taxon>
        <taxon>Pseudomonadota</taxon>
        <taxon>Gammaproteobacteria</taxon>
        <taxon>Alteromonadales</taxon>
        <taxon>Idiomarinaceae</taxon>
        <taxon>Pseudidiomarina</taxon>
    </lineage>
</organism>
<evidence type="ECO:0000256" key="1">
    <source>
        <dbReference type="ARBA" id="ARBA00006479"/>
    </source>
</evidence>
<dbReference type="EMBL" id="PIQE01000002">
    <property type="protein sequence ID" value="RUO72445.1"/>
    <property type="molecule type" value="Genomic_DNA"/>
</dbReference>
<dbReference type="InterPro" id="IPR043129">
    <property type="entry name" value="ATPase_NBD"/>
</dbReference>
<comment type="caution">
    <text evidence="3">The sequence shown here is derived from an EMBL/GenBank/DDBJ whole genome shotgun (WGS) entry which is preliminary data.</text>
</comment>
<dbReference type="AlphaFoldDB" id="A0A432Z3I9"/>
<comment type="similarity">
    <text evidence="1">Belongs to the ROK (NagC/XylR) family.</text>
</comment>
<dbReference type="CDD" id="cd23763">
    <property type="entry name" value="ASKHA_ATPase_ROK"/>
    <property type="match status" value="1"/>
</dbReference>
<dbReference type="Pfam" id="PF00480">
    <property type="entry name" value="ROK"/>
    <property type="match status" value="1"/>
</dbReference>
<dbReference type="PANTHER" id="PTHR18964:SF149">
    <property type="entry name" value="BIFUNCTIONAL UDP-N-ACETYLGLUCOSAMINE 2-EPIMERASE_N-ACETYLMANNOSAMINE KINASE"/>
    <property type="match status" value="1"/>
</dbReference>
<dbReference type="InterPro" id="IPR000835">
    <property type="entry name" value="HTH_MarR-typ"/>
</dbReference>
<dbReference type="PANTHER" id="PTHR18964">
    <property type="entry name" value="ROK (REPRESSOR, ORF, KINASE) FAMILY"/>
    <property type="match status" value="1"/>
</dbReference>
<dbReference type="GO" id="GO:0003700">
    <property type="term" value="F:DNA-binding transcription factor activity"/>
    <property type="evidence" value="ECO:0007669"/>
    <property type="project" value="InterPro"/>
</dbReference>
<dbReference type="Pfam" id="PF12802">
    <property type="entry name" value="MarR_2"/>
    <property type="match status" value="1"/>
</dbReference>
<dbReference type="InterPro" id="IPR000600">
    <property type="entry name" value="ROK"/>
</dbReference>
<dbReference type="SUPFAM" id="SSF46785">
    <property type="entry name" value="Winged helix' DNA-binding domain"/>
    <property type="match status" value="1"/>
</dbReference>
<protein>
    <submittedName>
        <fullName evidence="3">ROK family transcriptional regulator</fullName>
    </submittedName>
</protein>
<dbReference type="RefSeq" id="WP_051206877.1">
    <property type="nucleotide sequence ID" value="NZ_PIQE01000002.1"/>
</dbReference>
<proteinExistence type="inferred from homology"/>
<sequence length="367" mass="39911">MSLFPLNTSEKFVLRAVHSHGAVTRQQIATALGVSKMQATNIVKSLTEKGLLTETPKNQGLRGQPARALSIHPKGMYTLGVNFTEQHVDTVLMNGVGTIEAKQTFAIEHADVNAIVAHVNAFIGATLSRKRIPAKRLVGVGVSVPGDFIDDRKIIVPTYFPQLTNVNLEAAFQQQLDYPVYIENDSNCAGWGEAMYGRGKALKHFIYINIGYGIGGGIIINQRLYRGAHGNAGIFGTPFPDRDAPRPSGSDLLATLQHQGIDISSFHQLEHLPVTETPAVQQWLQRAAAQLRHPLYVLARAFDPEAIIIGGRLPIAYYDALVAQIDDGSMFQNDWGPTPQPQLQSTSLGDLAGVVGSCSLCYTQLFD</sequence>
<reference evidence="4" key="1">
    <citation type="journal article" date="2018" name="Front. Microbiol.">
        <title>Genome-Based Analysis Reveals the Taxonomy and Diversity of the Family Idiomarinaceae.</title>
        <authorList>
            <person name="Liu Y."/>
            <person name="Lai Q."/>
            <person name="Shao Z."/>
        </authorList>
    </citation>
    <scope>NUCLEOTIDE SEQUENCE [LARGE SCALE GENOMIC DNA]</scope>
    <source>
        <strain evidence="4">c121</strain>
    </source>
</reference>
<dbReference type="InterPro" id="IPR036388">
    <property type="entry name" value="WH-like_DNA-bd_sf"/>
</dbReference>
<feature type="domain" description="HTH marR-type" evidence="2">
    <location>
        <begin position="6"/>
        <end position="55"/>
    </location>
</feature>
<dbReference type="STRING" id="1122124.GCA_000423165_01597"/>
<dbReference type="Gene3D" id="3.30.420.40">
    <property type="match status" value="2"/>
</dbReference>
<evidence type="ECO:0000313" key="4">
    <source>
        <dbReference type="Proteomes" id="UP000287022"/>
    </source>
</evidence>
<gene>
    <name evidence="3" type="ORF">CWI80_07760</name>
</gene>
<dbReference type="InterPro" id="IPR036390">
    <property type="entry name" value="WH_DNA-bd_sf"/>
</dbReference>
<dbReference type="Gene3D" id="1.10.10.10">
    <property type="entry name" value="Winged helix-like DNA-binding domain superfamily/Winged helix DNA-binding domain"/>
    <property type="match status" value="1"/>
</dbReference>
<evidence type="ECO:0000259" key="2">
    <source>
        <dbReference type="Pfam" id="PF12802"/>
    </source>
</evidence>